<feature type="transmembrane region" description="Helical" evidence="1">
    <location>
        <begin position="209"/>
        <end position="228"/>
    </location>
</feature>
<dbReference type="EMBL" id="OW152814">
    <property type="protein sequence ID" value="CAH2050721.1"/>
    <property type="molecule type" value="Genomic_DNA"/>
</dbReference>
<dbReference type="PANTHER" id="PTHR12242:SF1">
    <property type="entry name" value="MYND-TYPE DOMAIN-CONTAINING PROTEIN"/>
    <property type="match status" value="1"/>
</dbReference>
<name>A0ABN8IBM3_9NEOP</name>
<sequence length="294" mass="33187">MTQSWKQNASCCIGALGDRNEQPELFSRSWCGGLSALYWRVPIFVWALTTTIWSILCFWGSTDKFLLYMTHWGLLLILIESFFGIIAAGKNYCELSGHTTTLSTSKAVNKRAKSSDYGSFNEPLKNENMKPALPWYLKGYWILYNISIPVAFLITVFYWAILNTSVKKINYAPNPVLDVMLHGVNSLVMLVELTMSGHPSRLLHIMQPLYFALVYLIFTLTYYIAGGLDPWGHVFIYPVLDWSKPEQTLVVAVLTGLFLALMHVLAVAIATARDLIARRCFTTPSGVYNDGFEP</sequence>
<organism evidence="2 3">
    <name type="scientific">Iphiclides podalirius</name>
    <name type="common">scarce swallowtail</name>
    <dbReference type="NCBI Taxonomy" id="110791"/>
    <lineage>
        <taxon>Eukaryota</taxon>
        <taxon>Metazoa</taxon>
        <taxon>Ecdysozoa</taxon>
        <taxon>Arthropoda</taxon>
        <taxon>Hexapoda</taxon>
        <taxon>Insecta</taxon>
        <taxon>Pterygota</taxon>
        <taxon>Neoptera</taxon>
        <taxon>Endopterygota</taxon>
        <taxon>Lepidoptera</taxon>
        <taxon>Glossata</taxon>
        <taxon>Ditrysia</taxon>
        <taxon>Papilionoidea</taxon>
        <taxon>Papilionidae</taxon>
        <taxon>Papilioninae</taxon>
        <taxon>Iphiclides</taxon>
    </lineage>
</organism>
<keyword evidence="1" id="KW-0812">Transmembrane</keyword>
<dbReference type="InterPro" id="IPR049352">
    <property type="entry name" value="Rost"/>
</dbReference>
<dbReference type="Pfam" id="PF21534">
    <property type="entry name" value="Rost"/>
    <property type="match status" value="1"/>
</dbReference>
<feature type="transmembrane region" description="Helical" evidence="1">
    <location>
        <begin position="141"/>
        <end position="161"/>
    </location>
</feature>
<keyword evidence="3" id="KW-1185">Reference proteome</keyword>
<accession>A0ABN8IBM3</accession>
<dbReference type="PANTHER" id="PTHR12242">
    <property type="entry name" value="OS02G0130600 PROTEIN-RELATED"/>
    <property type="match status" value="1"/>
</dbReference>
<evidence type="ECO:0008006" key="4">
    <source>
        <dbReference type="Google" id="ProtNLM"/>
    </source>
</evidence>
<protein>
    <recommendedName>
        <fullName evidence="4">Protein rolling stone</fullName>
    </recommendedName>
</protein>
<feature type="transmembrane region" description="Helical" evidence="1">
    <location>
        <begin position="37"/>
        <end position="59"/>
    </location>
</feature>
<keyword evidence="1" id="KW-0472">Membrane</keyword>
<evidence type="ECO:0000313" key="3">
    <source>
        <dbReference type="Proteomes" id="UP000837857"/>
    </source>
</evidence>
<keyword evidence="1" id="KW-1133">Transmembrane helix</keyword>
<reference evidence="2" key="1">
    <citation type="submission" date="2022-03" db="EMBL/GenBank/DDBJ databases">
        <authorList>
            <person name="Martin H S."/>
        </authorList>
    </citation>
    <scope>NUCLEOTIDE SEQUENCE</scope>
</reference>
<dbReference type="Proteomes" id="UP000837857">
    <property type="component" value="Chromosome 2"/>
</dbReference>
<feature type="transmembrane region" description="Helical" evidence="1">
    <location>
        <begin position="248"/>
        <end position="269"/>
    </location>
</feature>
<gene>
    <name evidence="2" type="ORF">IPOD504_LOCUS7626</name>
</gene>
<proteinExistence type="predicted"/>
<evidence type="ECO:0000313" key="2">
    <source>
        <dbReference type="EMBL" id="CAH2050721.1"/>
    </source>
</evidence>
<evidence type="ECO:0000256" key="1">
    <source>
        <dbReference type="SAM" id="Phobius"/>
    </source>
</evidence>
<feature type="transmembrane region" description="Helical" evidence="1">
    <location>
        <begin position="66"/>
        <end position="88"/>
    </location>
</feature>
<feature type="non-terminal residue" evidence="2">
    <location>
        <position position="294"/>
    </location>
</feature>